<dbReference type="AlphaFoldDB" id="A0A447CP41"/>
<dbReference type="EMBL" id="UWOC01000002">
    <property type="protein sequence ID" value="VCU06931.1"/>
    <property type="molecule type" value="Genomic_DNA"/>
</dbReference>
<protein>
    <recommendedName>
        <fullName evidence="3">C4-dicarboxylate ABC transporter substrate-binding protein</fullName>
    </recommendedName>
</protein>
<sequence length="331" mass="34966">MQFRFRSVWAGAAAAVLAVGVLTVGALTVGVAVAQQKTIAIGTGGTGGVYYPMGGGLAAVLSKAIPGMQATAEVTGGSVDNLKLIGSGQSEVGFSMVDAALDAYKGEDKFRGGKVEVRTLLVLYPNRMHVVTIEGTGIETMADLKGKRVSTGSPGSATEVMAFRVIEAAGLDKDKDLKRERLGVAESVNAIKDRKIDAFFWVGGLPTAAVTDLGATPGVKIKMVDHADTVDKMNAKHGPLYAADTIKAGTYPGQDKDNKITVVWNVLVTNDKMSDQMAYDIVKAIFDKKDELVAVHKEAASIDYKNQLKANSSTPWHPGALKYFAEKGVQM</sequence>
<dbReference type="NCBIfam" id="TIGR02122">
    <property type="entry name" value="TRAP_TAXI"/>
    <property type="match status" value="1"/>
</dbReference>
<dbReference type="Proteomes" id="UP000289200">
    <property type="component" value="Unassembled WGS sequence"/>
</dbReference>
<organism evidence="1 2">
    <name type="scientific">Rhodoplanes serenus</name>
    <dbReference type="NCBI Taxonomy" id="200615"/>
    <lineage>
        <taxon>Bacteria</taxon>
        <taxon>Pseudomonadati</taxon>
        <taxon>Pseudomonadota</taxon>
        <taxon>Alphaproteobacteria</taxon>
        <taxon>Hyphomicrobiales</taxon>
        <taxon>Nitrobacteraceae</taxon>
        <taxon>Rhodoplanes</taxon>
    </lineage>
</organism>
<dbReference type="PANTHER" id="PTHR42941:SF1">
    <property type="entry name" value="SLL1037 PROTEIN"/>
    <property type="match status" value="1"/>
</dbReference>
<keyword evidence="2" id="KW-1185">Reference proteome</keyword>
<comment type="caution">
    <text evidence="1">The sequence shown here is derived from an EMBL/GenBank/DDBJ whole genome shotgun (WGS) entry which is preliminary data.</text>
</comment>
<dbReference type="RefSeq" id="WP_129607142.1">
    <property type="nucleotide sequence ID" value="NZ_UWOC01000002.1"/>
</dbReference>
<evidence type="ECO:0000313" key="2">
    <source>
        <dbReference type="Proteomes" id="UP000289200"/>
    </source>
</evidence>
<accession>A0A447CP41</accession>
<dbReference type="PANTHER" id="PTHR42941">
    <property type="entry name" value="SLL1037 PROTEIN"/>
    <property type="match status" value="1"/>
</dbReference>
<evidence type="ECO:0000313" key="1">
    <source>
        <dbReference type="EMBL" id="VCU06931.1"/>
    </source>
</evidence>
<dbReference type="Pfam" id="PF16868">
    <property type="entry name" value="NMT1_3"/>
    <property type="match status" value="1"/>
</dbReference>
<reference evidence="2" key="1">
    <citation type="submission" date="2018-10" db="EMBL/GenBank/DDBJ databases">
        <authorList>
            <person name="Peiro R."/>
            <person name="Begona"/>
            <person name="Cbmso G."/>
            <person name="Lopez M."/>
            <person name="Gonzalez S."/>
            <person name="Sacristan E."/>
            <person name="Castillo E."/>
        </authorList>
    </citation>
    <scope>NUCLEOTIDE SEQUENCE [LARGE SCALE GENOMIC DNA]</scope>
</reference>
<dbReference type="Gene3D" id="3.40.190.10">
    <property type="entry name" value="Periplasmic binding protein-like II"/>
    <property type="match status" value="2"/>
</dbReference>
<dbReference type="InterPro" id="IPR011852">
    <property type="entry name" value="TRAP_TAXI"/>
</dbReference>
<dbReference type="OrthoDB" id="9776669at2"/>
<evidence type="ECO:0008006" key="3">
    <source>
        <dbReference type="Google" id="ProtNLM"/>
    </source>
</evidence>
<proteinExistence type="predicted"/>
<name>A0A447CP41_9BRAD</name>
<dbReference type="CDD" id="cd13569">
    <property type="entry name" value="PBP2_TAXI_TRAP_like_1"/>
    <property type="match status" value="1"/>
</dbReference>
<dbReference type="SUPFAM" id="SSF53850">
    <property type="entry name" value="Periplasmic binding protein-like II"/>
    <property type="match status" value="1"/>
</dbReference>
<gene>
    <name evidence="1" type="ORF">RHODGE_RHODGE_00021</name>
</gene>